<reference evidence="5" key="1">
    <citation type="journal article" date="2019" name="Int. J. Syst. Evol. Microbiol.">
        <title>The Global Catalogue of Microorganisms (GCM) 10K type strain sequencing project: providing services to taxonomists for standard genome sequencing and annotation.</title>
        <authorList>
            <consortium name="The Broad Institute Genomics Platform"/>
            <consortium name="The Broad Institute Genome Sequencing Center for Infectious Disease"/>
            <person name="Wu L."/>
            <person name="Ma J."/>
        </authorList>
    </citation>
    <scope>NUCLEOTIDE SEQUENCE [LARGE SCALE GENOMIC DNA]</scope>
    <source>
        <strain evidence="5">KCTC 32255</strain>
    </source>
</reference>
<comment type="caution">
    <text evidence="4">The sequence shown here is derived from an EMBL/GenBank/DDBJ whole genome shotgun (WGS) entry which is preliminary data.</text>
</comment>
<dbReference type="Proteomes" id="UP001596337">
    <property type="component" value="Unassembled WGS sequence"/>
</dbReference>
<keyword evidence="2" id="KW-1133">Transmembrane helix</keyword>
<proteinExistence type="predicted"/>
<keyword evidence="2" id="KW-0472">Membrane</keyword>
<accession>A0ABW2BX09</accession>
<keyword evidence="5" id="KW-1185">Reference proteome</keyword>
<evidence type="ECO:0000313" key="5">
    <source>
        <dbReference type="Proteomes" id="UP001596337"/>
    </source>
</evidence>
<sequence>MGTRTSPASLALRCCKIGVLFVFGALLVLGDGSLADFALALLLGLIIGTVSTVATAGPVAILLEKKYPGAGRTASPRARRPDVRTDSGAVV</sequence>
<organism evidence="4 5">
    <name type="scientific">Haloechinothrix salitolerans</name>
    <dbReference type="NCBI Taxonomy" id="926830"/>
    <lineage>
        <taxon>Bacteria</taxon>
        <taxon>Bacillati</taxon>
        <taxon>Actinomycetota</taxon>
        <taxon>Actinomycetes</taxon>
        <taxon>Pseudonocardiales</taxon>
        <taxon>Pseudonocardiaceae</taxon>
        <taxon>Haloechinothrix</taxon>
    </lineage>
</organism>
<feature type="domain" description="Protein export membrane protein SecD/SecF C-terminal" evidence="3">
    <location>
        <begin position="18"/>
        <end position="65"/>
    </location>
</feature>
<gene>
    <name evidence="4" type="ORF">ACFQGD_04430</name>
</gene>
<evidence type="ECO:0000256" key="2">
    <source>
        <dbReference type="SAM" id="Phobius"/>
    </source>
</evidence>
<evidence type="ECO:0000256" key="1">
    <source>
        <dbReference type="SAM" id="MobiDB-lite"/>
    </source>
</evidence>
<evidence type="ECO:0000313" key="4">
    <source>
        <dbReference type="EMBL" id="MFC6866384.1"/>
    </source>
</evidence>
<feature type="region of interest" description="Disordered" evidence="1">
    <location>
        <begin position="70"/>
        <end position="91"/>
    </location>
</feature>
<dbReference type="EMBL" id="JBHSXX010000001">
    <property type="protein sequence ID" value="MFC6866384.1"/>
    <property type="molecule type" value="Genomic_DNA"/>
</dbReference>
<dbReference type="RefSeq" id="WP_345401947.1">
    <property type="nucleotide sequence ID" value="NZ_BAABLA010000108.1"/>
</dbReference>
<feature type="transmembrane region" description="Helical" evidence="2">
    <location>
        <begin position="12"/>
        <end position="31"/>
    </location>
</feature>
<dbReference type="SUPFAM" id="SSF82866">
    <property type="entry name" value="Multidrug efflux transporter AcrB transmembrane domain"/>
    <property type="match status" value="1"/>
</dbReference>
<keyword evidence="2" id="KW-0812">Transmembrane</keyword>
<dbReference type="Pfam" id="PF02355">
    <property type="entry name" value="SecD_SecF_C"/>
    <property type="match status" value="1"/>
</dbReference>
<evidence type="ECO:0000259" key="3">
    <source>
        <dbReference type="Pfam" id="PF02355"/>
    </source>
</evidence>
<dbReference type="InterPro" id="IPR048634">
    <property type="entry name" value="SecD_SecF_C"/>
</dbReference>
<protein>
    <recommendedName>
        <fullName evidence="3">Protein export membrane protein SecD/SecF C-terminal domain-containing protein</fullName>
    </recommendedName>
</protein>
<feature type="transmembrane region" description="Helical" evidence="2">
    <location>
        <begin position="37"/>
        <end position="63"/>
    </location>
</feature>
<name>A0ABW2BX09_9PSEU</name>